<proteinExistence type="predicted"/>
<evidence type="ECO:0000256" key="2">
    <source>
        <dbReference type="ARBA" id="ARBA00022723"/>
    </source>
</evidence>
<dbReference type="InterPro" id="IPR001041">
    <property type="entry name" value="2Fe-2S_ferredoxin-type"/>
</dbReference>
<keyword evidence="3 6" id="KW-0560">Oxidoreductase</keyword>
<dbReference type="GO" id="GO:0051537">
    <property type="term" value="F:2 iron, 2 sulfur cluster binding"/>
    <property type="evidence" value="ECO:0007669"/>
    <property type="project" value="UniProtKB-KW"/>
</dbReference>
<dbReference type="STRING" id="47917.AV650_13990"/>
<keyword evidence="4" id="KW-0408">Iron</keyword>
<dbReference type="GeneID" id="30322213"/>
<dbReference type="InterPro" id="IPR012675">
    <property type="entry name" value="Beta-grasp_dom_sf"/>
</dbReference>
<dbReference type="NCBIfam" id="NF007387">
    <property type="entry name" value="PRK09908.1"/>
    <property type="match status" value="1"/>
</dbReference>
<dbReference type="GO" id="GO:0006144">
    <property type="term" value="P:purine nucleobase metabolic process"/>
    <property type="evidence" value="ECO:0007669"/>
    <property type="project" value="InterPro"/>
</dbReference>
<dbReference type="InterPro" id="IPR036884">
    <property type="entry name" value="2Fe-2S-bd_dom_sf"/>
</dbReference>
<dbReference type="Pfam" id="PF01799">
    <property type="entry name" value="Fer2_2"/>
    <property type="match status" value="1"/>
</dbReference>
<dbReference type="EMBL" id="LR134492">
    <property type="protein sequence ID" value="VEI68490.1"/>
    <property type="molecule type" value="Genomic_DNA"/>
</dbReference>
<dbReference type="KEGG" id="sfw:WN53_18725"/>
<dbReference type="GO" id="GO:0050138">
    <property type="term" value="F:nicotinate dehydrogenase activity"/>
    <property type="evidence" value="ECO:0007669"/>
    <property type="project" value="UniProtKB-EC"/>
</dbReference>
<keyword evidence="1" id="KW-0001">2Fe-2S</keyword>
<dbReference type="SUPFAM" id="SSF47741">
    <property type="entry name" value="CO dehydrogenase ISP C-domain like"/>
    <property type="match status" value="1"/>
</dbReference>
<dbReference type="Pfam" id="PF00111">
    <property type="entry name" value="Fer2"/>
    <property type="match status" value="1"/>
</dbReference>
<evidence type="ECO:0000256" key="3">
    <source>
        <dbReference type="ARBA" id="ARBA00023002"/>
    </source>
</evidence>
<evidence type="ECO:0000256" key="1">
    <source>
        <dbReference type="ARBA" id="ARBA00022714"/>
    </source>
</evidence>
<dbReference type="NCBIfam" id="NF043084">
    <property type="entry name" value="XdhC_XDHase"/>
    <property type="match status" value="1"/>
</dbReference>
<dbReference type="SUPFAM" id="SSF54292">
    <property type="entry name" value="2Fe-2S ferredoxin-like"/>
    <property type="match status" value="1"/>
</dbReference>
<sequence length="158" mass="17285">MLINCTINGRPYQFEVDPRLSLMELLRQQGLNSVKQGCSVGECGACTVLIDDVATDTCIYLALWADGKTIRTTEGEVKQGKLSAVQQAYVNVGAVQCGFCTPGLVMTSTSMVERFRGHRLTEQEIRRGLAGNLCRCTGYTSIVKAVEQAQQLDEEMPS</sequence>
<dbReference type="CDD" id="cd00207">
    <property type="entry name" value="fer2"/>
    <property type="match status" value="1"/>
</dbReference>
<dbReference type="PROSITE" id="PS51085">
    <property type="entry name" value="2FE2S_FER_2"/>
    <property type="match status" value="1"/>
</dbReference>
<dbReference type="RefSeq" id="WP_024485728.1">
    <property type="nucleotide sequence ID" value="NZ_CAMISF010000001.1"/>
</dbReference>
<reference evidence="6 7" key="1">
    <citation type="submission" date="2018-12" db="EMBL/GenBank/DDBJ databases">
        <authorList>
            <consortium name="Pathogen Informatics"/>
        </authorList>
    </citation>
    <scope>NUCLEOTIDE SEQUENCE [LARGE SCALE GENOMIC DNA]</scope>
    <source>
        <strain evidence="6 7">NCTC13193</strain>
    </source>
</reference>
<dbReference type="GO" id="GO:0046872">
    <property type="term" value="F:metal ion binding"/>
    <property type="evidence" value="ECO:0007669"/>
    <property type="project" value="UniProtKB-KW"/>
</dbReference>
<evidence type="ECO:0000313" key="7">
    <source>
        <dbReference type="Proteomes" id="UP000270487"/>
    </source>
</evidence>
<dbReference type="InterPro" id="IPR006058">
    <property type="entry name" value="2Fe2S_fd_BS"/>
</dbReference>
<name>A0A0F7HE80_SERFO</name>
<evidence type="ECO:0000313" key="6">
    <source>
        <dbReference type="EMBL" id="VEI68490.1"/>
    </source>
</evidence>
<organism evidence="6 7">
    <name type="scientific">Serratia fonticola</name>
    <dbReference type="NCBI Taxonomy" id="47917"/>
    <lineage>
        <taxon>Bacteria</taxon>
        <taxon>Pseudomonadati</taxon>
        <taxon>Pseudomonadota</taxon>
        <taxon>Gammaproteobacteria</taxon>
        <taxon>Enterobacterales</taxon>
        <taxon>Yersiniaceae</taxon>
        <taxon>Serratia</taxon>
    </lineage>
</organism>
<keyword evidence="2" id="KW-0479">Metal-binding</keyword>
<gene>
    <name evidence="6" type="primary">ndhS</name>
    <name evidence="6" type="ORF">NCTC13193_02335</name>
</gene>
<dbReference type="GO" id="GO:0004854">
    <property type="term" value="F:xanthine dehydrogenase activity"/>
    <property type="evidence" value="ECO:0007669"/>
    <property type="project" value="InterPro"/>
</dbReference>
<evidence type="ECO:0000256" key="5">
    <source>
        <dbReference type="ARBA" id="ARBA00023014"/>
    </source>
</evidence>
<dbReference type="InterPro" id="IPR002888">
    <property type="entry name" value="2Fe-2S-bd"/>
</dbReference>
<evidence type="ECO:0000256" key="4">
    <source>
        <dbReference type="ARBA" id="ARBA00023004"/>
    </source>
</evidence>
<dbReference type="InterPro" id="IPR036010">
    <property type="entry name" value="2Fe-2S_ferredoxin-like_sf"/>
</dbReference>
<dbReference type="Gene3D" id="3.10.20.30">
    <property type="match status" value="1"/>
</dbReference>
<dbReference type="Gene3D" id="1.10.150.120">
    <property type="entry name" value="[2Fe-2S]-binding domain"/>
    <property type="match status" value="1"/>
</dbReference>
<accession>A0A0F7HE80</accession>
<protein>
    <submittedName>
        <fullName evidence="6">Nicotinate dehydrogenase small FeS subunit</fullName>
        <ecNumber evidence="6">1.17.1.5</ecNumber>
    </submittedName>
</protein>
<keyword evidence="5" id="KW-0411">Iron-sulfur</keyword>
<dbReference type="PROSITE" id="PS00197">
    <property type="entry name" value="2FE2S_FER_1"/>
    <property type="match status" value="1"/>
</dbReference>
<dbReference type="AlphaFoldDB" id="A0A0F7HE80"/>
<dbReference type="PANTHER" id="PTHR44379:SF8">
    <property type="entry name" value="XANTHINE DEHYDROGENASE IRON-SULFUR-BINDING SUBUNIT XDHC-RELATED"/>
    <property type="match status" value="1"/>
</dbReference>
<dbReference type="InterPro" id="IPR050033">
    <property type="entry name" value="XdhC_XDHase"/>
</dbReference>
<dbReference type="Proteomes" id="UP000270487">
    <property type="component" value="Chromosome"/>
</dbReference>
<dbReference type="InterPro" id="IPR051452">
    <property type="entry name" value="Diverse_Oxidoreductases"/>
</dbReference>
<dbReference type="EC" id="1.17.1.5" evidence="6"/>
<dbReference type="PANTHER" id="PTHR44379">
    <property type="entry name" value="OXIDOREDUCTASE WITH IRON-SULFUR SUBUNIT"/>
    <property type="match status" value="1"/>
</dbReference>